<evidence type="ECO:0000256" key="1">
    <source>
        <dbReference type="SAM" id="Phobius"/>
    </source>
</evidence>
<reference evidence="2 3" key="1">
    <citation type="submission" date="2016-07" db="EMBL/GenBank/DDBJ databases">
        <title>Characterization of isolates of Eisenbergiella tayi derived from blood cultures, using whole genome sequencing.</title>
        <authorList>
            <person name="Burdz T."/>
            <person name="Wiebe D."/>
            <person name="Huynh C."/>
            <person name="Bernard K."/>
        </authorList>
    </citation>
    <scope>NUCLEOTIDE SEQUENCE [LARGE SCALE GENOMIC DNA]</scope>
    <source>
        <strain evidence="2 3">NML 110608</strain>
    </source>
</reference>
<keyword evidence="1" id="KW-0812">Transmembrane</keyword>
<evidence type="ECO:0000313" key="3">
    <source>
        <dbReference type="Proteomes" id="UP000094067"/>
    </source>
</evidence>
<evidence type="ECO:0000313" key="2">
    <source>
        <dbReference type="EMBL" id="ODM02064.1"/>
    </source>
</evidence>
<dbReference type="AlphaFoldDB" id="A0A1E2ZZY3"/>
<keyword evidence="1" id="KW-0472">Membrane</keyword>
<name>A0A1E2ZZY3_9FIRM</name>
<gene>
    <name evidence="2" type="ORF">BEI61_06063</name>
</gene>
<sequence>MENKYGKGRKRRGKTAKTAAALLAGLVIAVISMYGIRHITDDRFYVPSLWAIKSDSPGVEWIREGERVVQVKIEGRFPYCFIIPEVTEDIVRDSQGNTVSETRTYTFSAEFSLNRKGTYKIDIDSAEDVNFKYVLKFEDRDVVIENGKVVE</sequence>
<keyword evidence="1" id="KW-1133">Transmembrane helix</keyword>
<dbReference type="RefSeq" id="WP_069155280.1">
    <property type="nucleotide sequence ID" value="NZ_MCGH01000005.1"/>
</dbReference>
<dbReference type="EMBL" id="MCGH01000005">
    <property type="protein sequence ID" value="ODM02064.1"/>
    <property type="molecule type" value="Genomic_DNA"/>
</dbReference>
<accession>A0A1E2ZZY3</accession>
<feature type="transmembrane region" description="Helical" evidence="1">
    <location>
        <begin position="20"/>
        <end position="36"/>
    </location>
</feature>
<dbReference type="Proteomes" id="UP000094067">
    <property type="component" value="Unassembled WGS sequence"/>
</dbReference>
<proteinExistence type="predicted"/>
<organism evidence="2 3">
    <name type="scientific">Eisenbergiella tayi</name>
    <dbReference type="NCBI Taxonomy" id="1432052"/>
    <lineage>
        <taxon>Bacteria</taxon>
        <taxon>Bacillati</taxon>
        <taxon>Bacillota</taxon>
        <taxon>Clostridia</taxon>
        <taxon>Lachnospirales</taxon>
        <taxon>Lachnospiraceae</taxon>
        <taxon>Eisenbergiella</taxon>
    </lineage>
</organism>
<comment type="caution">
    <text evidence="2">The sequence shown here is derived from an EMBL/GenBank/DDBJ whole genome shotgun (WGS) entry which is preliminary data.</text>
</comment>
<protein>
    <submittedName>
        <fullName evidence="2">Uncharacterized protein</fullName>
    </submittedName>
</protein>